<gene>
    <name evidence="1" type="ORF">MRATA1EN3_LOCUS18545</name>
</gene>
<proteinExistence type="predicted"/>
<name>A0ACB0F380_RANTA</name>
<dbReference type="EMBL" id="OX596114">
    <property type="protein sequence ID" value="CAI9707332.1"/>
    <property type="molecule type" value="Genomic_DNA"/>
</dbReference>
<evidence type="ECO:0000313" key="1">
    <source>
        <dbReference type="EMBL" id="CAI9707332.1"/>
    </source>
</evidence>
<evidence type="ECO:0000313" key="2">
    <source>
        <dbReference type="Proteomes" id="UP001162501"/>
    </source>
</evidence>
<accession>A0ACB0F380</accession>
<organism evidence="1 2">
    <name type="scientific">Rangifer tarandus platyrhynchus</name>
    <name type="common">Svalbard reindeer</name>
    <dbReference type="NCBI Taxonomy" id="3082113"/>
    <lineage>
        <taxon>Eukaryota</taxon>
        <taxon>Metazoa</taxon>
        <taxon>Chordata</taxon>
        <taxon>Craniata</taxon>
        <taxon>Vertebrata</taxon>
        <taxon>Euteleostomi</taxon>
        <taxon>Mammalia</taxon>
        <taxon>Eutheria</taxon>
        <taxon>Laurasiatheria</taxon>
        <taxon>Artiodactyla</taxon>
        <taxon>Ruminantia</taxon>
        <taxon>Pecora</taxon>
        <taxon>Cervidae</taxon>
        <taxon>Odocoileinae</taxon>
        <taxon>Rangifer</taxon>
    </lineage>
</organism>
<dbReference type="Proteomes" id="UP001162501">
    <property type="component" value="Chromosome 30"/>
</dbReference>
<reference evidence="1" key="1">
    <citation type="submission" date="2023-05" db="EMBL/GenBank/DDBJ databases">
        <authorList>
            <consortium name="ELIXIR-Norway"/>
        </authorList>
    </citation>
    <scope>NUCLEOTIDE SEQUENCE</scope>
</reference>
<protein>
    <submittedName>
        <fullName evidence="1">Uncharacterized protein</fullName>
    </submittedName>
</protein>
<sequence length="76" mass="7867">MPGLVTPSGGPERWGPGGRARARAGPGGRPRPVAALNMDRWLALVAQPPPPPPSRSTPLPGLAPEGRPGRAPPLQW</sequence>